<evidence type="ECO:0000256" key="1">
    <source>
        <dbReference type="ARBA" id="ARBA00005772"/>
    </source>
</evidence>
<dbReference type="AlphaFoldDB" id="A0A1H5WYN2"/>
<sequence length="310" mass="34129">MTLFRVTLRLTAPLGTPLVGPTLFGQVCWAILDSDGESALSDWLDDPDRAWTVSDGFPAGYLPRPLVTPRVLSPDDLETIKQRKKRIYVSRAAWLEHRGNWDEARLPIDALIAEPSLPRRMAHNHVHRSGRGTLEEGGLFFLEEDWRFSASGGDAGIDPGLIDVYVSTADDRDRVKRTLSAIGQQGYGRDASTGRGRWDVLSVEEDRELADCDGSRMVSLSRGVIDPDKMGAPLWRLEAHYGRTGPQLSLAGGSPFKRPVLLTRPGMTFSPKAAGPYGRMLGGLHQDHPEIRLNAQHIAIPFSETSEDAA</sequence>
<evidence type="ECO:0000256" key="3">
    <source>
        <dbReference type="ARBA" id="ARBA00022884"/>
    </source>
</evidence>
<dbReference type="GO" id="GO:0051607">
    <property type="term" value="P:defense response to virus"/>
    <property type="evidence" value="ECO:0007669"/>
    <property type="project" value="UniProtKB-KW"/>
</dbReference>
<dbReference type="InterPro" id="IPR005510">
    <property type="entry name" value="Csm4"/>
</dbReference>
<protein>
    <recommendedName>
        <fullName evidence="2">CRISPR system Cms protein Csm4</fullName>
    </recommendedName>
</protein>
<dbReference type="OrthoDB" id="9790529at2"/>
<dbReference type="Proteomes" id="UP000236742">
    <property type="component" value="Unassembled WGS sequence"/>
</dbReference>
<gene>
    <name evidence="5" type="ORF">SAMN05421751_10993</name>
</gene>
<dbReference type="EMBL" id="FNVD01000009">
    <property type="protein sequence ID" value="SEG04634.1"/>
    <property type="molecule type" value="Genomic_DNA"/>
</dbReference>
<keyword evidence="6" id="KW-1185">Reference proteome</keyword>
<dbReference type="NCBIfam" id="TIGR01903">
    <property type="entry name" value="cas5_csm4"/>
    <property type="match status" value="1"/>
</dbReference>
<dbReference type="GO" id="GO:0003723">
    <property type="term" value="F:RNA binding"/>
    <property type="evidence" value="ECO:0007669"/>
    <property type="project" value="UniProtKB-KW"/>
</dbReference>
<evidence type="ECO:0000256" key="4">
    <source>
        <dbReference type="ARBA" id="ARBA00023118"/>
    </source>
</evidence>
<proteinExistence type="inferred from homology"/>
<evidence type="ECO:0000256" key="2">
    <source>
        <dbReference type="ARBA" id="ARBA00016109"/>
    </source>
</evidence>
<evidence type="ECO:0000313" key="5">
    <source>
        <dbReference type="EMBL" id="SEG04634.1"/>
    </source>
</evidence>
<name>A0A1H5WYN2_9RHOB</name>
<reference evidence="5 6" key="1">
    <citation type="submission" date="2016-10" db="EMBL/GenBank/DDBJ databases">
        <authorList>
            <person name="de Groot N.N."/>
        </authorList>
    </citation>
    <scope>NUCLEOTIDE SEQUENCE [LARGE SCALE GENOMIC DNA]</scope>
    <source>
        <strain evidence="5 6">DSM 23413</strain>
    </source>
</reference>
<comment type="similarity">
    <text evidence="1">Belongs to the CRISPR-associated Csm4 family.</text>
</comment>
<keyword evidence="3" id="KW-0694">RNA-binding</keyword>
<dbReference type="RefSeq" id="WP_146064213.1">
    <property type="nucleotide sequence ID" value="NZ_FNVD01000009.1"/>
</dbReference>
<evidence type="ECO:0000313" key="6">
    <source>
        <dbReference type="Proteomes" id="UP000236742"/>
    </source>
</evidence>
<organism evidence="5 6">
    <name type="scientific">Jhaorihella thermophila</name>
    <dbReference type="NCBI Taxonomy" id="488547"/>
    <lineage>
        <taxon>Bacteria</taxon>
        <taxon>Pseudomonadati</taxon>
        <taxon>Pseudomonadota</taxon>
        <taxon>Alphaproteobacteria</taxon>
        <taxon>Rhodobacterales</taxon>
        <taxon>Paracoccaceae</taxon>
        <taxon>Jhaorihella</taxon>
    </lineage>
</organism>
<accession>A0A1H5WYN2</accession>
<keyword evidence="4" id="KW-0051">Antiviral defense</keyword>